<accession>A0ABM4VUC0</accession>
<organism evidence="2 3">
    <name type="scientific">Coffea arabica</name>
    <name type="common">Arabian coffee</name>
    <dbReference type="NCBI Taxonomy" id="13443"/>
    <lineage>
        <taxon>Eukaryota</taxon>
        <taxon>Viridiplantae</taxon>
        <taxon>Streptophyta</taxon>
        <taxon>Embryophyta</taxon>
        <taxon>Tracheophyta</taxon>
        <taxon>Spermatophyta</taxon>
        <taxon>Magnoliopsida</taxon>
        <taxon>eudicotyledons</taxon>
        <taxon>Gunneridae</taxon>
        <taxon>Pentapetalae</taxon>
        <taxon>asterids</taxon>
        <taxon>lamiids</taxon>
        <taxon>Gentianales</taxon>
        <taxon>Rubiaceae</taxon>
        <taxon>Ixoroideae</taxon>
        <taxon>Gardenieae complex</taxon>
        <taxon>Bertiereae - Coffeeae clade</taxon>
        <taxon>Coffeeae</taxon>
        <taxon>Coffea</taxon>
    </lineage>
</organism>
<dbReference type="SUPFAM" id="SSF56672">
    <property type="entry name" value="DNA/RNA polymerases"/>
    <property type="match status" value="1"/>
</dbReference>
<dbReference type="RefSeq" id="XP_071923131.1">
    <property type="nucleotide sequence ID" value="XM_072067030.1"/>
</dbReference>
<feature type="domain" description="Reverse transcriptase" evidence="1">
    <location>
        <begin position="191"/>
        <end position="485"/>
    </location>
</feature>
<dbReference type="PANTHER" id="PTHR46890:SF48">
    <property type="entry name" value="RNA-DIRECTED DNA POLYMERASE"/>
    <property type="match status" value="1"/>
</dbReference>
<dbReference type="InterPro" id="IPR043502">
    <property type="entry name" value="DNA/RNA_pol_sf"/>
</dbReference>
<dbReference type="CDD" id="cd01650">
    <property type="entry name" value="RT_nLTR_like"/>
    <property type="match status" value="1"/>
</dbReference>
<keyword evidence="2" id="KW-1185">Reference proteome</keyword>
<dbReference type="InterPro" id="IPR052343">
    <property type="entry name" value="Retrotransposon-Effector_Assoc"/>
</dbReference>
<dbReference type="Proteomes" id="UP001652660">
    <property type="component" value="Chromosome 10e"/>
</dbReference>
<gene>
    <name evidence="3" type="primary">LOC140015136</name>
</gene>
<evidence type="ECO:0000313" key="2">
    <source>
        <dbReference type="Proteomes" id="UP001652660"/>
    </source>
</evidence>
<evidence type="ECO:0000259" key="1">
    <source>
        <dbReference type="PROSITE" id="PS50878"/>
    </source>
</evidence>
<dbReference type="PROSITE" id="PS50878">
    <property type="entry name" value="RT_POL"/>
    <property type="match status" value="1"/>
</dbReference>
<sequence length="550" mass="63985">MNKAGGMALLWKEDLRIKQVITTAFTIEAQIEDMESKCDWWFVGVYANSEDQGGNWREEGSFKAFRDFINDNQLMDVGFQRHPWTWCNNWEGPGEAWDQDDEGTRMFRVISKVKRCRVTLLQWKNKIQCNARENIEALKCQLQELKTRDFEGKRDVRNGPKKSLKEAYKNEEMYWSQKARVQWLKTGDKNTSFFHATVEGRRKRNRMLEIQRENGTWTKGEKELGAEVADYYKHLFSTSETREIEEVLDGIPHTISDSMNENLTKPVGEGEIRSALFSMYPDKAPAFIPGRQILDNIMISHEFLHYLKNKRFGKDGFMAVKLDMSKAYDRVEWRFLEAIMQKMGFNDKWRSWIMECISSVSYSFMINGEVKEYVIPQRGIRQGDPLSPYLFLLCSEGFSNLLNKAATAQRVADDSLIFCKADSQNATELRRLLQVYERGTGQLINLDKSSVIFSPNLERELKMEICQALGNIQLATQGKYLGLPMVITSSKQQLFGFIKDNIQQRMKKWKNKMLSAAGKEVMLKSVTMAGQHIRCHVSSYQRRYAKRSMR</sequence>
<dbReference type="InterPro" id="IPR000477">
    <property type="entry name" value="RT_dom"/>
</dbReference>
<dbReference type="GeneID" id="140015136"/>
<dbReference type="PANTHER" id="PTHR46890">
    <property type="entry name" value="NON-LTR RETROLELEMENT REVERSE TRANSCRIPTASE-LIKE PROTEIN-RELATED"/>
    <property type="match status" value="1"/>
</dbReference>
<name>A0ABM4VUC0_COFAR</name>
<reference evidence="3" key="1">
    <citation type="submission" date="2025-08" db="UniProtKB">
        <authorList>
            <consortium name="RefSeq"/>
        </authorList>
    </citation>
    <scope>IDENTIFICATION</scope>
    <source>
        <tissue evidence="3">Leaves</tissue>
    </source>
</reference>
<evidence type="ECO:0000313" key="3">
    <source>
        <dbReference type="RefSeq" id="XP_071923131.1"/>
    </source>
</evidence>
<dbReference type="Pfam" id="PF00078">
    <property type="entry name" value="RVT_1"/>
    <property type="match status" value="1"/>
</dbReference>
<protein>
    <recommendedName>
        <fullName evidence="1">Reverse transcriptase domain-containing protein</fullName>
    </recommendedName>
</protein>
<proteinExistence type="predicted"/>